<evidence type="ECO:0000313" key="5">
    <source>
        <dbReference type="Proteomes" id="UP001060336"/>
    </source>
</evidence>
<evidence type="ECO:0000259" key="3">
    <source>
        <dbReference type="Pfam" id="PF19305"/>
    </source>
</evidence>
<dbReference type="InterPro" id="IPR045336">
    <property type="entry name" value="MmgE_PrpD_N"/>
</dbReference>
<proteinExistence type="inferred from homology"/>
<protein>
    <submittedName>
        <fullName evidence="4">MmgE/PrpD family protein</fullName>
    </submittedName>
</protein>
<dbReference type="KEGG" id="naci:NUH88_01175"/>
<evidence type="ECO:0000313" key="4">
    <source>
        <dbReference type="EMBL" id="UUX50312.1"/>
    </source>
</evidence>
<evidence type="ECO:0000256" key="1">
    <source>
        <dbReference type="ARBA" id="ARBA00006174"/>
    </source>
</evidence>
<dbReference type="InterPro" id="IPR045337">
    <property type="entry name" value="MmgE_PrpD_C"/>
</dbReference>
<dbReference type="RefSeq" id="WP_257769453.1">
    <property type="nucleotide sequence ID" value="NZ_CP102480.1"/>
</dbReference>
<accession>A0A9J7ASJ1</accession>
<organism evidence="4 5">
    <name type="scientific">Nisaea acidiphila</name>
    <dbReference type="NCBI Taxonomy" id="1862145"/>
    <lineage>
        <taxon>Bacteria</taxon>
        <taxon>Pseudomonadati</taxon>
        <taxon>Pseudomonadota</taxon>
        <taxon>Alphaproteobacteria</taxon>
        <taxon>Rhodospirillales</taxon>
        <taxon>Thalassobaculaceae</taxon>
        <taxon>Nisaea</taxon>
    </lineage>
</organism>
<dbReference type="InterPro" id="IPR036148">
    <property type="entry name" value="MmgE/PrpD_sf"/>
</dbReference>
<dbReference type="InterPro" id="IPR042183">
    <property type="entry name" value="MmgE/PrpD_sf_1"/>
</dbReference>
<dbReference type="PANTHER" id="PTHR16943">
    <property type="entry name" value="2-METHYLCITRATE DEHYDRATASE-RELATED"/>
    <property type="match status" value="1"/>
</dbReference>
<comment type="similarity">
    <text evidence="1">Belongs to the PrpD family.</text>
</comment>
<dbReference type="InterPro" id="IPR042188">
    <property type="entry name" value="MmgE/PrpD_sf_2"/>
</dbReference>
<dbReference type="GO" id="GO:0016829">
    <property type="term" value="F:lyase activity"/>
    <property type="evidence" value="ECO:0007669"/>
    <property type="project" value="InterPro"/>
</dbReference>
<evidence type="ECO:0000259" key="2">
    <source>
        <dbReference type="Pfam" id="PF03972"/>
    </source>
</evidence>
<sequence length="459" mass="48183">MGRADIEASQPGAPSSPTRELAAWAVSAKPGSIGATAHAWAEDAILDWFGVTLAGSREPLSLMLAEAAREEGDGPARLVGLADSLSPLNAALVNGAASHALDYDDVNSRMMGHPTVPLVPVLLAIADTRKVSGPDFLDAFVVGYETEVLAAEMVGLSHYDRGWHMTATIGTLGAAAAAARLLGLDAERAAHALGLAVAQAAGLKSMFGTMSKPFQVGKSASNGLLAARLAGKGMTSRTDALECAQGLADTQSDGFTPQEISPGGNSAYAVEGNLFKYHAACYLTHSSIEAARQLRLERGVAPEAIERLTIEVNKGALSVCNIERPETGLQVKFSLRHTVAMALSGRDTADLNAYTDDLAQDEALRELGRRSMVVGVEADTRTVGRVRAELKDGTVVEEIRDVGVPAADQPAQRQRLLEKYRTLGEPVLGAARTVELADRIFALAEIEDASVLSALAQPD</sequence>
<dbReference type="Gene3D" id="3.30.1330.120">
    <property type="entry name" value="2-methylcitrate dehydratase PrpD"/>
    <property type="match status" value="1"/>
</dbReference>
<dbReference type="PANTHER" id="PTHR16943:SF8">
    <property type="entry name" value="2-METHYLCITRATE DEHYDRATASE"/>
    <property type="match status" value="1"/>
</dbReference>
<gene>
    <name evidence="4" type="ORF">NUH88_01175</name>
</gene>
<feature type="domain" description="MmgE/PrpD N-terminal" evidence="2">
    <location>
        <begin position="19"/>
        <end position="258"/>
    </location>
</feature>
<feature type="domain" description="MmgE/PrpD C-terminal" evidence="3">
    <location>
        <begin position="278"/>
        <end position="437"/>
    </location>
</feature>
<keyword evidence="5" id="KW-1185">Reference proteome</keyword>
<reference evidence="4" key="1">
    <citation type="submission" date="2022-08" db="EMBL/GenBank/DDBJ databases">
        <title>Nisaea acidiphila sp. nov., isolated from a marine algal debris and emended description of the genus Nisaea Urios et al. 2008.</title>
        <authorList>
            <person name="Kwon K."/>
        </authorList>
    </citation>
    <scope>NUCLEOTIDE SEQUENCE</scope>
    <source>
        <strain evidence="4">MEBiC11861</strain>
    </source>
</reference>
<dbReference type="SUPFAM" id="SSF103378">
    <property type="entry name" value="2-methylcitrate dehydratase PrpD"/>
    <property type="match status" value="1"/>
</dbReference>
<name>A0A9J7ASJ1_9PROT</name>
<dbReference type="InterPro" id="IPR005656">
    <property type="entry name" value="MmgE_PrpD"/>
</dbReference>
<dbReference type="Pfam" id="PF03972">
    <property type="entry name" value="MmgE_PrpD_N"/>
    <property type="match status" value="1"/>
</dbReference>
<dbReference type="Gene3D" id="1.10.4100.10">
    <property type="entry name" value="2-methylcitrate dehydratase PrpD"/>
    <property type="match status" value="1"/>
</dbReference>
<dbReference type="Pfam" id="PF19305">
    <property type="entry name" value="MmgE_PrpD_C"/>
    <property type="match status" value="1"/>
</dbReference>
<dbReference type="EMBL" id="CP102480">
    <property type="protein sequence ID" value="UUX50312.1"/>
    <property type="molecule type" value="Genomic_DNA"/>
</dbReference>
<dbReference type="Proteomes" id="UP001060336">
    <property type="component" value="Chromosome"/>
</dbReference>
<dbReference type="AlphaFoldDB" id="A0A9J7ASJ1"/>